<organism evidence="3 4">
    <name type="scientific">Acer yangbiense</name>
    <dbReference type="NCBI Taxonomy" id="1000413"/>
    <lineage>
        <taxon>Eukaryota</taxon>
        <taxon>Viridiplantae</taxon>
        <taxon>Streptophyta</taxon>
        <taxon>Embryophyta</taxon>
        <taxon>Tracheophyta</taxon>
        <taxon>Spermatophyta</taxon>
        <taxon>Magnoliopsida</taxon>
        <taxon>eudicotyledons</taxon>
        <taxon>Gunneridae</taxon>
        <taxon>Pentapetalae</taxon>
        <taxon>rosids</taxon>
        <taxon>malvids</taxon>
        <taxon>Sapindales</taxon>
        <taxon>Sapindaceae</taxon>
        <taxon>Hippocastanoideae</taxon>
        <taxon>Acereae</taxon>
        <taxon>Acer</taxon>
    </lineage>
</organism>
<dbReference type="PANTHER" id="PTHR43358:SF4">
    <property type="entry name" value="ALPHA_BETA HYDROLASE FOLD-1 DOMAIN-CONTAINING PROTEIN"/>
    <property type="match status" value="1"/>
</dbReference>
<evidence type="ECO:0000256" key="1">
    <source>
        <dbReference type="SAM" id="MobiDB-lite"/>
    </source>
</evidence>
<dbReference type="PANTHER" id="PTHR43358">
    <property type="entry name" value="ALPHA/BETA-HYDROLASE"/>
    <property type="match status" value="1"/>
</dbReference>
<feature type="region of interest" description="Disordered" evidence="1">
    <location>
        <begin position="188"/>
        <end position="211"/>
    </location>
</feature>
<keyword evidence="2" id="KW-0732">Signal</keyword>
<evidence type="ECO:0000313" key="4">
    <source>
        <dbReference type="Proteomes" id="UP000323000"/>
    </source>
</evidence>
<dbReference type="InterPro" id="IPR052920">
    <property type="entry name" value="DNA-binding_regulatory"/>
</dbReference>
<dbReference type="AlphaFoldDB" id="A0A5C7IRK4"/>
<feature type="region of interest" description="Disordered" evidence="1">
    <location>
        <begin position="243"/>
        <end position="305"/>
    </location>
</feature>
<keyword evidence="4" id="KW-1185">Reference proteome</keyword>
<protein>
    <submittedName>
        <fullName evidence="3">Uncharacterized protein</fullName>
    </submittedName>
</protein>
<dbReference type="Proteomes" id="UP000323000">
    <property type="component" value="Chromosome 1"/>
</dbReference>
<comment type="caution">
    <text evidence="3">The sequence shown here is derived from an EMBL/GenBank/DDBJ whole genome shotgun (WGS) entry which is preliminary data.</text>
</comment>
<name>A0A5C7IRK4_9ROSI</name>
<accession>A0A5C7IRK4</accession>
<feature type="chain" id="PRO_5022989913" evidence="2">
    <location>
        <begin position="17"/>
        <end position="332"/>
    </location>
</feature>
<dbReference type="EMBL" id="VAHF01000001">
    <property type="protein sequence ID" value="TXG71885.1"/>
    <property type="molecule type" value="Genomic_DNA"/>
</dbReference>
<dbReference type="OrthoDB" id="10249433at2759"/>
<proteinExistence type="predicted"/>
<feature type="signal peptide" evidence="2">
    <location>
        <begin position="1"/>
        <end position="16"/>
    </location>
</feature>
<sequence>MFQLIVLYPVLYTAMGTAVLQKEDLKTAVNYLRADGKVSLIDWLMAEDPSIAGMVLDILFFDLVELMMELEDTHKIRLPKFTVKFAIKYMQKAIQKKAKFDIENLNTIKAANSYFVPALFGLAIDHDVILPHHSDRIFEAYVDSWSTVHEVGYYPETAAASNEPVASSTSDVIEQVCSKRPMSRIEVPSDISATDNQAEAKDEGINGVPSSSNIISFEISNDVHGSIERSVPQKAESTYISLANGPDFASQNPSPDSSMSSAGPPFDTPPSIIESASTATSSRSDSASIQRSSDADVSNNTKATLTIERNPSGHIMEGLMRCWDFGFFRNNP</sequence>
<evidence type="ECO:0000256" key="2">
    <source>
        <dbReference type="SAM" id="SignalP"/>
    </source>
</evidence>
<gene>
    <name evidence="3" type="ORF">EZV62_000464</name>
</gene>
<feature type="compositionally biased region" description="Low complexity" evidence="1">
    <location>
        <begin position="250"/>
        <end position="296"/>
    </location>
</feature>
<reference evidence="4" key="1">
    <citation type="journal article" date="2019" name="Gigascience">
        <title>De novo genome assembly of the endangered Acer yangbiense, a plant species with extremely small populations endemic to Yunnan Province, China.</title>
        <authorList>
            <person name="Yang J."/>
            <person name="Wariss H.M."/>
            <person name="Tao L."/>
            <person name="Zhang R."/>
            <person name="Yun Q."/>
            <person name="Hollingsworth P."/>
            <person name="Dao Z."/>
            <person name="Luo G."/>
            <person name="Guo H."/>
            <person name="Ma Y."/>
            <person name="Sun W."/>
        </authorList>
    </citation>
    <scope>NUCLEOTIDE SEQUENCE [LARGE SCALE GENOMIC DNA]</scope>
    <source>
        <strain evidence="4">cv. Malutang</strain>
    </source>
</reference>
<evidence type="ECO:0000313" key="3">
    <source>
        <dbReference type="EMBL" id="TXG71885.1"/>
    </source>
</evidence>